<keyword evidence="4" id="KW-1185">Reference proteome</keyword>
<proteinExistence type="predicted"/>
<dbReference type="eggNOG" id="ENOG503225S">
    <property type="taxonomic scope" value="Bacteria"/>
</dbReference>
<reference evidence="3 4" key="1">
    <citation type="submission" date="2011-12" db="EMBL/GenBank/DDBJ databases">
        <title>Complete sequence of Mycobacterium rhodesiae NBB3.</title>
        <authorList>
            <consortium name="US DOE Joint Genome Institute"/>
            <person name="Lucas S."/>
            <person name="Han J."/>
            <person name="Lapidus A."/>
            <person name="Cheng J.-F."/>
            <person name="Goodwin L."/>
            <person name="Pitluck S."/>
            <person name="Peters L."/>
            <person name="Mikhailova N."/>
            <person name="Gu W."/>
            <person name="Detter J.C."/>
            <person name="Han C."/>
            <person name="Tapia R."/>
            <person name="Land M."/>
            <person name="Hauser L."/>
            <person name="Kyrpides N."/>
            <person name="Ivanova N."/>
            <person name="Pagani I."/>
            <person name="Mattes T."/>
            <person name="Holmes A."/>
            <person name="Rutledge P."/>
            <person name="Paulsen I."/>
            <person name="Coleman N."/>
            <person name="Woyke T."/>
        </authorList>
    </citation>
    <scope>NUCLEOTIDE SEQUENCE [LARGE SCALE GENOMIC DNA]</scope>
    <source>
        <strain evidence="3 4">NBB3</strain>
    </source>
</reference>
<feature type="signal peptide" evidence="1">
    <location>
        <begin position="1"/>
        <end position="25"/>
    </location>
</feature>
<evidence type="ECO:0000313" key="3">
    <source>
        <dbReference type="EMBL" id="AEV74922.1"/>
    </source>
</evidence>
<organism evidence="3 4">
    <name type="scientific">Mycolicibacterium rhodesiae (strain NBB3)</name>
    <name type="common">Mycobacterium rhodesiae</name>
    <dbReference type="NCBI Taxonomy" id="710685"/>
    <lineage>
        <taxon>Bacteria</taxon>
        <taxon>Bacillati</taxon>
        <taxon>Actinomycetota</taxon>
        <taxon>Actinomycetes</taxon>
        <taxon>Mycobacteriales</taxon>
        <taxon>Mycobacteriaceae</taxon>
        <taxon>Mycolicibacterium</taxon>
    </lineage>
</organism>
<dbReference type="PATRIC" id="fig|710685.3.peg.4439"/>
<sequence length="98" mass="9784">MFTIRLLTATAFAAGALCTAATASASPATDALFAALNGLGYPITPQDAVMAGDLACDSSTSGLARDLIASEVAEKTGLDPAQSSTFVGIAIAVYCPLR</sequence>
<dbReference type="KEGG" id="mrh:MycrhN_4428"/>
<dbReference type="RefSeq" id="WP_014212670.1">
    <property type="nucleotide sequence ID" value="NC_016604.1"/>
</dbReference>
<dbReference type="OrthoDB" id="4734115at2"/>
<evidence type="ECO:0000259" key="2">
    <source>
        <dbReference type="Pfam" id="PF05305"/>
    </source>
</evidence>
<protein>
    <recommendedName>
        <fullName evidence="2">DUF732 domain-containing protein</fullName>
    </recommendedName>
</protein>
<dbReference type="Proteomes" id="UP000005442">
    <property type="component" value="Chromosome"/>
</dbReference>
<feature type="chain" id="PRO_5003515006" description="DUF732 domain-containing protein" evidence="1">
    <location>
        <begin position="26"/>
        <end position="98"/>
    </location>
</feature>
<evidence type="ECO:0000256" key="1">
    <source>
        <dbReference type="SAM" id="SignalP"/>
    </source>
</evidence>
<evidence type="ECO:0000313" key="4">
    <source>
        <dbReference type="Proteomes" id="UP000005442"/>
    </source>
</evidence>
<feature type="domain" description="DUF732" evidence="2">
    <location>
        <begin position="34"/>
        <end position="96"/>
    </location>
</feature>
<dbReference type="EMBL" id="CP003169">
    <property type="protein sequence ID" value="AEV74922.1"/>
    <property type="molecule type" value="Genomic_DNA"/>
</dbReference>
<keyword evidence="1" id="KW-0732">Signal</keyword>
<dbReference type="InterPro" id="IPR007969">
    <property type="entry name" value="DUF732"/>
</dbReference>
<dbReference type="AlphaFoldDB" id="G8RLU9"/>
<dbReference type="HOGENOM" id="CLU_2330751_0_0_11"/>
<name>G8RLU9_MYCRN</name>
<accession>G8RLU9</accession>
<gene>
    <name evidence="3" type="ordered locus">MycrhN_4428</name>
</gene>
<dbReference type="Pfam" id="PF05305">
    <property type="entry name" value="DUF732"/>
    <property type="match status" value="1"/>
</dbReference>